<dbReference type="InterPro" id="IPR031359">
    <property type="entry name" value="NACHT_N"/>
</dbReference>
<sequence length="182" mass="19958">QTSEKSLWDRAYDALASSEPNLVKDYEDLLATETDSLEFKPNDANSSTKQARQAQLDAVIARGLQRAEQKRLKYTIAGHEFDLTSQIVKAADLVLWAKDWIGDAVKASPEASTVWAGVCLILPLLTAPKTAAQANRDGFAYVTARMRYYIALEPLLQKLANNPGIGQDTIAEANNNISHSIP</sequence>
<dbReference type="EMBL" id="CAWUHD010000051">
    <property type="protein sequence ID" value="CAK7223767.1"/>
    <property type="molecule type" value="Genomic_DNA"/>
</dbReference>
<gene>
    <name evidence="2" type="ORF">SEUCBS140593_005346</name>
</gene>
<feature type="non-terminal residue" evidence="2">
    <location>
        <position position="1"/>
    </location>
</feature>
<organism evidence="2 3">
    <name type="scientific">Sporothrix eucalyptigena</name>
    <dbReference type="NCBI Taxonomy" id="1812306"/>
    <lineage>
        <taxon>Eukaryota</taxon>
        <taxon>Fungi</taxon>
        <taxon>Dikarya</taxon>
        <taxon>Ascomycota</taxon>
        <taxon>Pezizomycotina</taxon>
        <taxon>Sordariomycetes</taxon>
        <taxon>Sordariomycetidae</taxon>
        <taxon>Ophiostomatales</taxon>
        <taxon>Ophiostomataceae</taxon>
        <taxon>Sporothrix</taxon>
    </lineage>
</organism>
<evidence type="ECO:0000259" key="1">
    <source>
        <dbReference type="Pfam" id="PF17100"/>
    </source>
</evidence>
<dbReference type="Proteomes" id="UP001642482">
    <property type="component" value="Unassembled WGS sequence"/>
</dbReference>
<protein>
    <recommendedName>
        <fullName evidence="1">NWD NACHT-NTPase N-terminal domain-containing protein</fullName>
    </recommendedName>
</protein>
<name>A0ABP0BVJ4_9PEZI</name>
<keyword evidence="3" id="KW-1185">Reference proteome</keyword>
<accession>A0ABP0BVJ4</accession>
<proteinExistence type="predicted"/>
<evidence type="ECO:0000313" key="3">
    <source>
        <dbReference type="Proteomes" id="UP001642482"/>
    </source>
</evidence>
<dbReference type="Pfam" id="PF17100">
    <property type="entry name" value="NACHT_N"/>
    <property type="match status" value="1"/>
</dbReference>
<comment type="caution">
    <text evidence="2">The sequence shown here is derived from an EMBL/GenBank/DDBJ whole genome shotgun (WGS) entry which is preliminary data.</text>
</comment>
<feature type="domain" description="NWD NACHT-NTPase N-terminal" evidence="1">
    <location>
        <begin position="6"/>
        <end position="175"/>
    </location>
</feature>
<evidence type="ECO:0000313" key="2">
    <source>
        <dbReference type="EMBL" id="CAK7223767.1"/>
    </source>
</evidence>
<reference evidence="2 3" key="1">
    <citation type="submission" date="2024-01" db="EMBL/GenBank/DDBJ databases">
        <authorList>
            <person name="Allen C."/>
            <person name="Tagirdzhanova G."/>
        </authorList>
    </citation>
    <scope>NUCLEOTIDE SEQUENCE [LARGE SCALE GENOMIC DNA]</scope>
</reference>